<keyword evidence="2" id="KW-1185">Reference proteome</keyword>
<dbReference type="PANTHER" id="PTHR37984">
    <property type="entry name" value="PROTEIN CBG26694"/>
    <property type="match status" value="1"/>
</dbReference>
<dbReference type="InterPro" id="IPR043502">
    <property type="entry name" value="DNA/RNA_pol_sf"/>
</dbReference>
<dbReference type="PANTHER" id="PTHR37984:SF15">
    <property type="entry name" value="INTEGRASE CATALYTIC DOMAIN-CONTAINING PROTEIN"/>
    <property type="match status" value="1"/>
</dbReference>
<accession>A0ABR3LN66</accession>
<name>A0ABR3LN66_9TELE</name>
<comment type="caution">
    <text evidence="1">The sequence shown here is derived from an EMBL/GenBank/DDBJ whole genome shotgun (WGS) entry which is preliminary data.</text>
</comment>
<protein>
    <submittedName>
        <fullName evidence="1">Uncharacterized protein</fullName>
    </submittedName>
</protein>
<dbReference type="EMBL" id="JAYMGO010000020">
    <property type="protein sequence ID" value="KAL1254359.1"/>
    <property type="molecule type" value="Genomic_DNA"/>
</dbReference>
<proteinExistence type="predicted"/>
<evidence type="ECO:0000313" key="1">
    <source>
        <dbReference type="EMBL" id="KAL1254359.1"/>
    </source>
</evidence>
<dbReference type="SUPFAM" id="SSF56672">
    <property type="entry name" value="DNA/RNA polymerases"/>
    <property type="match status" value="1"/>
</dbReference>
<evidence type="ECO:0000313" key="2">
    <source>
        <dbReference type="Proteomes" id="UP001558613"/>
    </source>
</evidence>
<reference evidence="1 2" key="1">
    <citation type="submission" date="2023-09" db="EMBL/GenBank/DDBJ databases">
        <authorList>
            <person name="Wang M."/>
        </authorList>
    </citation>
    <scope>NUCLEOTIDE SEQUENCE [LARGE SCALE GENOMIC DNA]</scope>
    <source>
        <strain evidence="1">GT-2023</strain>
        <tissue evidence="1">Liver</tissue>
    </source>
</reference>
<dbReference type="Proteomes" id="UP001558613">
    <property type="component" value="Unassembled WGS sequence"/>
</dbReference>
<sequence length="198" mass="21783">MPLTVPNVHLVTYMKKTIPILGCVAIAVSHQSRHVQASFYVVPGETPLLGMDLFTALHLDIRNGSVASSADTGQIAANFTEPLGLAAGFVHKVNVRPDVPPVQQKLRRLPFAVRDAVSQELKRLESEGIIEKVDSSPWVSPLVVIQKKSGGIRLCVDLREPNKAVIIVTLCHTLRKFLQSCVALLYFLQLTSRMHTTK</sequence>
<gene>
    <name evidence="1" type="ORF">QQF64_016588</name>
</gene>
<dbReference type="Gene3D" id="3.10.10.10">
    <property type="entry name" value="HIV Type 1 Reverse Transcriptase, subunit A, domain 1"/>
    <property type="match status" value="1"/>
</dbReference>
<organism evidence="1 2">
    <name type="scientific">Cirrhinus molitorella</name>
    <name type="common">mud carp</name>
    <dbReference type="NCBI Taxonomy" id="172907"/>
    <lineage>
        <taxon>Eukaryota</taxon>
        <taxon>Metazoa</taxon>
        <taxon>Chordata</taxon>
        <taxon>Craniata</taxon>
        <taxon>Vertebrata</taxon>
        <taxon>Euteleostomi</taxon>
        <taxon>Actinopterygii</taxon>
        <taxon>Neopterygii</taxon>
        <taxon>Teleostei</taxon>
        <taxon>Ostariophysi</taxon>
        <taxon>Cypriniformes</taxon>
        <taxon>Cyprinidae</taxon>
        <taxon>Labeoninae</taxon>
        <taxon>Labeonini</taxon>
        <taxon>Cirrhinus</taxon>
    </lineage>
</organism>
<dbReference type="InterPro" id="IPR050951">
    <property type="entry name" value="Retrovirus_Pol_polyprotein"/>
</dbReference>